<evidence type="ECO:0000313" key="11">
    <source>
        <dbReference type="EMBL" id="MFI6503946.1"/>
    </source>
</evidence>
<dbReference type="Pfam" id="PF02653">
    <property type="entry name" value="BPD_transp_2"/>
    <property type="match status" value="2"/>
</dbReference>
<dbReference type="InterPro" id="IPR051120">
    <property type="entry name" value="ABC_AA/LPS_Transport"/>
</dbReference>
<evidence type="ECO:0000256" key="7">
    <source>
        <dbReference type="ARBA" id="ARBA00022989"/>
    </source>
</evidence>
<dbReference type="SUPFAM" id="SSF52540">
    <property type="entry name" value="P-loop containing nucleoside triphosphate hydrolases"/>
    <property type="match status" value="1"/>
</dbReference>
<organism evidence="11 12">
    <name type="scientific">Nonomuraea typhae</name>
    <dbReference type="NCBI Taxonomy" id="2603600"/>
    <lineage>
        <taxon>Bacteria</taxon>
        <taxon>Bacillati</taxon>
        <taxon>Actinomycetota</taxon>
        <taxon>Actinomycetes</taxon>
        <taxon>Streptosporangiales</taxon>
        <taxon>Streptosporangiaceae</taxon>
        <taxon>Nonomuraea</taxon>
    </lineage>
</organism>
<comment type="subcellular location">
    <subcellularLocation>
        <location evidence="1">Cell membrane</location>
        <topology evidence="1">Multi-pass membrane protein</topology>
    </subcellularLocation>
</comment>
<feature type="transmembrane region" description="Helical" evidence="9">
    <location>
        <begin position="440"/>
        <end position="460"/>
    </location>
</feature>
<dbReference type="CDD" id="cd06582">
    <property type="entry name" value="TM_PBP1_LivH_like"/>
    <property type="match status" value="1"/>
</dbReference>
<dbReference type="InterPro" id="IPR032823">
    <property type="entry name" value="BCA_ABC_TP_C"/>
</dbReference>
<comment type="caution">
    <text evidence="11">The sequence shown here is derived from an EMBL/GenBank/DDBJ whole genome shotgun (WGS) entry which is preliminary data.</text>
</comment>
<evidence type="ECO:0000256" key="5">
    <source>
        <dbReference type="ARBA" id="ARBA00022741"/>
    </source>
</evidence>
<dbReference type="Pfam" id="PF12399">
    <property type="entry name" value="BCA_ABC_TP_C"/>
    <property type="match status" value="1"/>
</dbReference>
<evidence type="ECO:0000256" key="9">
    <source>
        <dbReference type="SAM" id="Phobius"/>
    </source>
</evidence>
<evidence type="ECO:0000256" key="3">
    <source>
        <dbReference type="ARBA" id="ARBA00022475"/>
    </source>
</evidence>
<keyword evidence="12" id="KW-1185">Reference proteome</keyword>
<dbReference type="CDD" id="cd03219">
    <property type="entry name" value="ABC_Mj1267_LivG_branched"/>
    <property type="match status" value="1"/>
</dbReference>
<feature type="transmembrane region" description="Helical" evidence="9">
    <location>
        <begin position="53"/>
        <end position="77"/>
    </location>
</feature>
<dbReference type="PROSITE" id="PS50893">
    <property type="entry name" value="ABC_TRANSPORTER_2"/>
    <property type="match status" value="1"/>
</dbReference>
<dbReference type="EMBL" id="JBITGY010000013">
    <property type="protein sequence ID" value="MFI6503946.1"/>
    <property type="molecule type" value="Genomic_DNA"/>
</dbReference>
<name>A0ABW7Z6Y6_9ACTN</name>
<dbReference type="GO" id="GO:0005524">
    <property type="term" value="F:ATP binding"/>
    <property type="evidence" value="ECO:0007669"/>
    <property type="project" value="UniProtKB-KW"/>
</dbReference>
<dbReference type="RefSeq" id="WP_397089709.1">
    <property type="nucleotide sequence ID" value="NZ_JBITGY010000013.1"/>
</dbReference>
<evidence type="ECO:0000256" key="6">
    <source>
        <dbReference type="ARBA" id="ARBA00022840"/>
    </source>
</evidence>
<dbReference type="InterPro" id="IPR001851">
    <property type="entry name" value="ABC_transp_permease"/>
</dbReference>
<feature type="domain" description="ABC transporter" evidence="10">
    <location>
        <begin position="720"/>
        <end position="965"/>
    </location>
</feature>
<dbReference type="InterPro" id="IPR027417">
    <property type="entry name" value="P-loop_NTPase"/>
</dbReference>
<keyword evidence="8 9" id="KW-0472">Membrane</keyword>
<evidence type="ECO:0000259" key="10">
    <source>
        <dbReference type="PROSITE" id="PS50893"/>
    </source>
</evidence>
<feature type="transmembrane region" description="Helical" evidence="9">
    <location>
        <begin position="189"/>
        <end position="208"/>
    </location>
</feature>
<dbReference type="PANTHER" id="PTHR45772:SF7">
    <property type="entry name" value="AMINO ACID ABC TRANSPORTER ATP-BINDING PROTEIN"/>
    <property type="match status" value="1"/>
</dbReference>
<dbReference type="Gene3D" id="3.40.50.300">
    <property type="entry name" value="P-loop containing nucleotide triphosphate hydrolases"/>
    <property type="match status" value="1"/>
</dbReference>
<dbReference type="InterPro" id="IPR003593">
    <property type="entry name" value="AAA+_ATPase"/>
</dbReference>
<feature type="transmembrane region" description="Helical" evidence="9">
    <location>
        <begin position="84"/>
        <end position="103"/>
    </location>
</feature>
<feature type="transmembrane region" description="Helical" evidence="9">
    <location>
        <begin position="313"/>
        <end position="330"/>
    </location>
</feature>
<evidence type="ECO:0000256" key="4">
    <source>
        <dbReference type="ARBA" id="ARBA00022692"/>
    </source>
</evidence>
<dbReference type="InterPro" id="IPR043428">
    <property type="entry name" value="LivM-like"/>
</dbReference>
<dbReference type="Pfam" id="PF00005">
    <property type="entry name" value="ABC_tran"/>
    <property type="match status" value="1"/>
</dbReference>
<dbReference type="InterPro" id="IPR003439">
    <property type="entry name" value="ABC_transporter-like_ATP-bd"/>
</dbReference>
<evidence type="ECO:0000256" key="2">
    <source>
        <dbReference type="ARBA" id="ARBA00022448"/>
    </source>
</evidence>
<feature type="transmembrane region" description="Helical" evidence="9">
    <location>
        <begin position="364"/>
        <end position="384"/>
    </location>
</feature>
<feature type="transmembrane region" description="Helical" evidence="9">
    <location>
        <begin position="516"/>
        <end position="534"/>
    </location>
</feature>
<proteinExistence type="predicted"/>
<keyword evidence="5" id="KW-0547">Nucleotide-binding</keyword>
<dbReference type="CDD" id="cd06581">
    <property type="entry name" value="TM_PBP1_LivM_like"/>
    <property type="match status" value="1"/>
</dbReference>
<feature type="transmembrane region" description="Helical" evidence="9">
    <location>
        <begin position="565"/>
        <end position="583"/>
    </location>
</feature>
<feature type="transmembrane region" description="Helical" evidence="9">
    <location>
        <begin position="390"/>
        <end position="408"/>
    </location>
</feature>
<dbReference type="SMART" id="SM00382">
    <property type="entry name" value="AAA"/>
    <property type="match status" value="1"/>
</dbReference>
<reference evidence="11 12" key="1">
    <citation type="submission" date="2024-10" db="EMBL/GenBank/DDBJ databases">
        <title>The Natural Products Discovery Center: Release of the First 8490 Sequenced Strains for Exploring Actinobacteria Biosynthetic Diversity.</title>
        <authorList>
            <person name="Kalkreuter E."/>
            <person name="Kautsar S.A."/>
            <person name="Yang D."/>
            <person name="Bader C.D."/>
            <person name="Teijaro C.N."/>
            <person name="Fluegel L."/>
            <person name="Davis C.M."/>
            <person name="Simpson J.R."/>
            <person name="Lauterbach L."/>
            <person name="Steele A.D."/>
            <person name="Gui C."/>
            <person name="Meng S."/>
            <person name="Li G."/>
            <person name="Viehrig K."/>
            <person name="Ye F."/>
            <person name="Su P."/>
            <person name="Kiefer A.F."/>
            <person name="Nichols A."/>
            <person name="Cepeda A.J."/>
            <person name="Yan W."/>
            <person name="Fan B."/>
            <person name="Jiang Y."/>
            <person name="Adhikari A."/>
            <person name="Zheng C.-J."/>
            <person name="Schuster L."/>
            <person name="Cowan T.M."/>
            <person name="Smanski M.J."/>
            <person name="Chevrette M.G."/>
            <person name="De Carvalho L.P.S."/>
            <person name="Shen B."/>
        </authorList>
    </citation>
    <scope>NUCLEOTIDE SEQUENCE [LARGE SCALE GENOMIC DNA]</scope>
    <source>
        <strain evidence="11 12">NPDC050545</strain>
    </source>
</reference>
<evidence type="ECO:0000313" key="12">
    <source>
        <dbReference type="Proteomes" id="UP001612741"/>
    </source>
</evidence>
<sequence>MTPPEAAGDSVISRPGLLRRARKPFLQILAFAAAVALTKILDGRGIIQAATPFPVILLGTIVGMTYGLLAVGIVLVYRSNRIINFAHGQIGAFGAAFFGVAAVKWHIPYWIAFAMALLVSAATAAAAETGVVRRLRSAPRIVSIVATLGVGQFLVVLATLINSTASGPLYPQPAWLPAFDVGGLRVTQAYSGMLFLSPLFVLAIVVFLKRSRFGLAVRAAAANPESARMSGIFASRMSTLAWAIAGALSAFTAILTAPTQGFVGADSFGPGLLLRALTAAVIGRMQSLPVALASGVGLGIVEQLLLWNYPQSGLVEVTMFLIILVALLVQRRRGGRDEEKGSWAAVQGLRALPEKLQRLPAVRVMGPAFTITSIAALAILPLFISNSLSVTVTGIIAFSIVGLSIGVLTGLGGQLTLGQFAVAAIGAVISFKVSTSSGSFLLALLLAGLGAGLVSVVIGLPALRLRGLMLTVTTLAFALAAPVWLLTQPWMLGEGLDPGKPSGWPFGGPLETGRDYYYFALALFVVALVLAWNIRRSGFSRLLVAIRDNEENARAFAVRASLVKLQGYLAGGFIAGIGGATYAHSLSSISAGSFPTSASIDVVVMTVLGGVSVLIGPVLGAIWVLGLPLLDIGNIGLAATKFGALLLILWKAGGLIQVVAPIRDWIVRFIARRHGIDPEPSHVGDDPADAAATAQGVRTSGLRLSERAAASAPPAGTPLLQARDLRKSFGGVHAVRGVSFEVRAGETVGLIGPNGAGKTTTFELLGGFTRPDTGQVFFNGEDVSKVGPEGRAQRGLIRSFQDAALFPTMTVKETVMLSLERVQPTGFLTSTLGVMLGERKKERQAGALIAAMGLDRYRDKPIQELSTGTRRITEIACLVALQPMCLLLDEPSSGVAQRETEALGQLLAELKRELDLTLVVIEHDIPLIMGISDRIIAMADGELIAEGPPDVVRNHPRVVDAYLGGSITAIERSGTGAASAGR</sequence>
<feature type="transmembrane region" description="Helical" evidence="9">
    <location>
        <begin position="109"/>
        <end position="129"/>
    </location>
</feature>
<keyword evidence="2" id="KW-0813">Transport</keyword>
<accession>A0ABW7Z6Y6</accession>
<keyword evidence="3" id="KW-1003">Cell membrane</keyword>
<dbReference type="Proteomes" id="UP001612741">
    <property type="component" value="Unassembled WGS sequence"/>
</dbReference>
<keyword evidence="4 9" id="KW-0812">Transmembrane</keyword>
<feature type="transmembrane region" description="Helical" evidence="9">
    <location>
        <begin position="141"/>
        <end position="161"/>
    </location>
</feature>
<feature type="transmembrane region" description="Helical" evidence="9">
    <location>
        <begin position="642"/>
        <end position="660"/>
    </location>
</feature>
<feature type="transmembrane region" description="Helical" evidence="9">
    <location>
        <begin position="467"/>
        <end position="486"/>
    </location>
</feature>
<keyword evidence="7 9" id="KW-1133">Transmembrane helix</keyword>
<evidence type="ECO:0000256" key="1">
    <source>
        <dbReference type="ARBA" id="ARBA00004651"/>
    </source>
</evidence>
<dbReference type="PANTHER" id="PTHR45772">
    <property type="entry name" value="CONSERVED COMPONENT OF ABC TRANSPORTER FOR NATURAL AMINO ACIDS-RELATED"/>
    <property type="match status" value="1"/>
</dbReference>
<evidence type="ECO:0000256" key="8">
    <source>
        <dbReference type="ARBA" id="ARBA00023136"/>
    </source>
</evidence>
<gene>
    <name evidence="11" type="ORF">ACIBG2_41635</name>
</gene>
<feature type="transmembrane region" description="Helical" evidence="9">
    <location>
        <begin position="603"/>
        <end position="630"/>
    </location>
</feature>
<protein>
    <submittedName>
        <fullName evidence="11">ATP-binding cassette domain-containing protein</fullName>
    </submittedName>
</protein>
<feature type="transmembrane region" description="Helical" evidence="9">
    <location>
        <begin position="239"/>
        <end position="257"/>
    </location>
</feature>
<keyword evidence="6 11" id="KW-0067">ATP-binding</keyword>